<dbReference type="GO" id="GO:0042995">
    <property type="term" value="C:cell projection"/>
    <property type="evidence" value="ECO:0007669"/>
    <property type="project" value="UniProtKB-SubCell"/>
</dbReference>
<dbReference type="InterPro" id="IPR000152">
    <property type="entry name" value="EGF-type_Asp/Asn_hydroxyl_site"/>
</dbReference>
<feature type="disulfide bond" evidence="21">
    <location>
        <begin position="378"/>
        <end position="387"/>
    </location>
</feature>
<feature type="disulfide bond" evidence="21">
    <location>
        <begin position="88"/>
        <end position="97"/>
    </location>
</feature>
<reference evidence="26" key="3">
    <citation type="submission" date="2025-09" db="UniProtKB">
        <authorList>
            <consortium name="Ensembl"/>
        </authorList>
    </citation>
    <scope>IDENTIFICATION</scope>
</reference>
<evidence type="ECO:0008006" key="28">
    <source>
        <dbReference type="Google" id="ProtNLM"/>
    </source>
</evidence>
<evidence type="ECO:0000256" key="13">
    <source>
        <dbReference type="ARBA" id="ARBA00022782"/>
    </source>
</evidence>
<feature type="domain" description="EGF-like" evidence="25">
    <location>
        <begin position="870"/>
        <end position="906"/>
    </location>
</feature>
<evidence type="ECO:0000256" key="5">
    <source>
        <dbReference type="ARBA" id="ARBA00022473"/>
    </source>
</evidence>
<evidence type="ECO:0000256" key="21">
    <source>
        <dbReference type="PROSITE-ProRule" id="PRU00076"/>
    </source>
</evidence>
<dbReference type="GO" id="GO:0005509">
    <property type="term" value="F:calcium ion binding"/>
    <property type="evidence" value="ECO:0007669"/>
    <property type="project" value="InterPro"/>
</dbReference>
<evidence type="ECO:0000256" key="8">
    <source>
        <dbReference type="ARBA" id="ARBA00022525"/>
    </source>
</evidence>
<dbReference type="SUPFAM" id="SSF49899">
    <property type="entry name" value="Concanavalin A-like lectins/glucanases"/>
    <property type="match status" value="3"/>
</dbReference>
<dbReference type="GO" id="GO:0005576">
    <property type="term" value="C:extracellular region"/>
    <property type="evidence" value="ECO:0007669"/>
    <property type="project" value="UniProtKB-SubCell"/>
</dbReference>
<dbReference type="GO" id="GO:0045597">
    <property type="term" value="P:positive regulation of cell differentiation"/>
    <property type="evidence" value="ECO:0007669"/>
    <property type="project" value="UniProtKB-ARBA"/>
</dbReference>
<dbReference type="InterPro" id="IPR013032">
    <property type="entry name" value="EGF-like_CS"/>
</dbReference>
<keyword evidence="11 23" id="KW-0732">Signal</keyword>
<feature type="domain" description="EGF-like" evidence="25">
    <location>
        <begin position="1150"/>
        <end position="1185"/>
    </location>
</feature>
<feature type="domain" description="EGF-like" evidence="25">
    <location>
        <begin position="1187"/>
        <end position="1223"/>
    </location>
</feature>
<dbReference type="FunFam" id="2.10.25.10:FF:000122">
    <property type="entry name" value="Protein crumbs homolog 2"/>
    <property type="match status" value="1"/>
</dbReference>
<dbReference type="FunFam" id="2.10.25.10:FF:000004">
    <property type="entry name" value="Neurogenic locus notch 1"/>
    <property type="match status" value="1"/>
</dbReference>
<keyword evidence="14" id="KW-0106">Calcium</keyword>
<evidence type="ECO:0000256" key="17">
    <source>
        <dbReference type="ARBA" id="ARBA00023157"/>
    </source>
</evidence>
<keyword evidence="7" id="KW-0963">Cytoplasm</keyword>
<keyword evidence="12" id="KW-0677">Repeat</keyword>
<dbReference type="SMART" id="SM00181">
    <property type="entry name" value="EGF"/>
    <property type="match status" value="18"/>
</dbReference>
<evidence type="ECO:0000259" key="24">
    <source>
        <dbReference type="PROSITE" id="PS50025"/>
    </source>
</evidence>
<comment type="caution">
    <text evidence="21">Lacks conserved residue(s) required for the propagation of feature annotation.</text>
</comment>
<feature type="signal peptide" evidence="23">
    <location>
        <begin position="1"/>
        <end position="25"/>
    </location>
</feature>
<sequence length="1393" mass="151614">MLWDFILSSLFSGVVLLKASPRCLSKPCQNGAECRDDHSTFLCQCLSSAATLSDRSCASNALCDPPVCLSNATCQSTGGQPGELACSCWPGLSDQACRSSAQLCARTLCGESPRCLAVAHKDPGYVCLCRSGYTGPQCQRETDQCMPNPCRNRALCRTGPHGPSCFCVPGFQGERCEIEVNECISQPCMNGATCLDKIGHYVCICRPGYTGSSCEVQIDECQSQPCLHGGSCHDYINSFSCTCPAGFQGSSCEINIDDCTEHLCQNGALCIDGINSYSCDCSQSGFTGMYCEVPLPPCWDQPCLNGALCQEEGRNYTCKCWPGFEGRHCELDVNECGSSPCLNGAACIERSWEKHYGTGNLLPDHYDHRNAAGYVCRCPQGFTGALCEEDIDDCASAPCHNGGLCKDTLGSYVCICPLESKDGIVYGGQNCSEPLVGCEGHECLNGAACWPFLSEGLHGYRCSCLPGYTGSHCQTSTAFSFESFGGFLSLQTPLLDYSSNITLSFRTVLSNSVIFQRGAEGPILTLELLHGRLQLSLRTDSQGEGPGWTLKLPQNVSDGEWHTVEAMLSEGTLLLQLLEPCQSEYCGAAAQVETRPLMLESTLQSTLIGGLADGDFSGSFIGCMRDLYVDSQLMVPEDWLSSSAVNVTHGCDHRDRCLDVPCENQGKCINLWQGYQCKCQRPYKGHNCVDEYIPARFGQEDSLSYAVFSVSDEPEPAIITLSMFLRTRQESGLLLALTNSTSRYLHVWLEQGRLKAQVDNSPSIEGRNSVSDGDIHFVSIAIEQDQMILLESDLVSGPLAVRPVHIHAGDKVYVAGMGDIHALTVFGGHFKGCIQDLRLNDEPLPFFPLSTLVKSYMPERLVNVSEGCIGDDYCMKNPCQNGGMCFLLWDDFTCACPPSTFGRHCEEVHWCELSPCPPQAECRPVIQGYECISNATFQNDTMLTYRGNGLISRHLTNISFSIRTRKRNAAILHAHSGSGFVNLMVQDSLLVFEFLRSARPIADGKWHSVQLFMVAPVVYSSQWTMLVLDNGEEPIMSDSEGSNLDFLREGVDINVGGLGTKPGWNLIGCLSSIEIGGIVLPYYGPANVRLPQTQKEQFQKTSTASVISECMGGPVCEPNPCLNGGDCEDLFDLFNCTCPSNWAGQHCEFSTNACASNPCHHGNCTTQGLQYECTCEFGYTGTNCAVELDICAQHQCANGGTCLRGIGNYACLCAENYTGPYCTDQVEEIPWYIVVKNIGPKLPVSICGDEKRNYTCFNGGNCSETAFTCDCLPGFTGHRCEQELDECKSNPCLNGGYCRNLFNKFQCVCELSYAGETCQIDLNAESVSSDLLLSVTLVSVVLFLALLAAATALVVALNRRATHGTYSPSRQEKEGSRVEMWNIVQPPPAERLI</sequence>
<feature type="domain" description="EGF-like" evidence="25">
    <location>
        <begin position="653"/>
        <end position="689"/>
    </location>
</feature>
<evidence type="ECO:0000256" key="14">
    <source>
        <dbReference type="ARBA" id="ARBA00022837"/>
    </source>
</evidence>
<dbReference type="FunFam" id="2.10.25.10:FF:000472">
    <property type="entry name" value="Uncharacterized protein, isoform A"/>
    <property type="match status" value="1"/>
</dbReference>
<accession>A0AAR2LQV1</accession>
<dbReference type="FunFam" id="2.10.25.10:FF:000425">
    <property type="entry name" value="Eyes shut homolog"/>
    <property type="match status" value="1"/>
</dbReference>
<evidence type="ECO:0000256" key="2">
    <source>
        <dbReference type="ARBA" id="ARBA00004316"/>
    </source>
</evidence>
<evidence type="ECO:0000256" key="1">
    <source>
        <dbReference type="ARBA" id="ARBA00004247"/>
    </source>
</evidence>
<dbReference type="PANTHER" id="PTHR12916:SF4">
    <property type="entry name" value="UNINFLATABLE, ISOFORM C"/>
    <property type="match status" value="1"/>
</dbReference>
<feature type="disulfide bond" evidence="21">
    <location>
        <begin position="205"/>
        <end position="214"/>
    </location>
</feature>
<dbReference type="Gene3D" id="2.10.25.10">
    <property type="entry name" value="Laminin"/>
    <property type="match status" value="17"/>
</dbReference>
<dbReference type="Pfam" id="PF02210">
    <property type="entry name" value="Laminin_G_2"/>
    <property type="match status" value="3"/>
</dbReference>
<feature type="domain" description="EGF-like" evidence="25">
    <location>
        <begin position="434"/>
        <end position="474"/>
    </location>
</feature>
<dbReference type="GeneTree" id="ENSGT00940000155152"/>
<feature type="disulfide bond" evidence="21">
    <location>
        <begin position="167"/>
        <end position="176"/>
    </location>
</feature>
<evidence type="ECO:0000256" key="22">
    <source>
        <dbReference type="SAM" id="Phobius"/>
    </source>
</evidence>
<dbReference type="Ensembl" id="ENSPNAT00000076103.1">
    <property type="protein sequence ID" value="ENSPNAP00000077037.1"/>
    <property type="gene ID" value="ENSPNAG00000013567.2"/>
</dbReference>
<dbReference type="PRINTS" id="PR00010">
    <property type="entry name" value="EGFBLOOD"/>
</dbReference>
<dbReference type="Proteomes" id="UP001501920">
    <property type="component" value="Chromosome 15"/>
</dbReference>
<feature type="chain" id="PRO_5043736769" description="Crumbs cell polarity complex component 1" evidence="23">
    <location>
        <begin position="26"/>
        <end position="1393"/>
    </location>
</feature>
<feature type="disulfide bond" evidence="21">
    <location>
        <begin position="1309"/>
        <end position="1318"/>
    </location>
</feature>
<name>A0AAR2LQV1_PYGNA</name>
<feature type="disulfide bond" evidence="21">
    <location>
        <begin position="896"/>
        <end position="905"/>
    </location>
</feature>
<evidence type="ECO:0000256" key="4">
    <source>
        <dbReference type="ARBA" id="ARBA00004613"/>
    </source>
</evidence>
<dbReference type="PROSITE" id="PS50025">
    <property type="entry name" value="LAM_G_DOMAIN"/>
    <property type="match status" value="3"/>
</dbReference>
<evidence type="ECO:0000256" key="9">
    <source>
        <dbReference type="ARBA" id="ARBA00022536"/>
    </source>
</evidence>
<reference evidence="26" key="2">
    <citation type="submission" date="2025-08" db="UniProtKB">
        <authorList>
            <consortium name="Ensembl"/>
        </authorList>
    </citation>
    <scope>IDENTIFICATION</scope>
</reference>
<evidence type="ECO:0000256" key="20">
    <source>
        <dbReference type="ARBA" id="ARBA00060989"/>
    </source>
</evidence>
<dbReference type="GO" id="GO:0003008">
    <property type="term" value="P:system process"/>
    <property type="evidence" value="ECO:0007669"/>
    <property type="project" value="UniProtKB-ARBA"/>
</dbReference>
<dbReference type="InterPro" id="IPR000742">
    <property type="entry name" value="EGF"/>
</dbReference>
<proteinExistence type="inferred from homology"/>
<dbReference type="CDD" id="cd00054">
    <property type="entry name" value="EGF_CA"/>
    <property type="match status" value="13"/>
</dbReference>
<dbReference type="PROSITE" id="PS00022">
    <property type="entry name" value="EGF_1"/>
    <property type="match status" value="14"/>
</dbReference>
<dbReference type="GO" id="GO:1901222">
    <property type="term" value="P:regulation of non-canonical NF-kappaB signal transduction"/>
    <property type="evidence" value="ECO:0007669"/>
    <property type="project" value="UniProtKB-ARBA"/>
</dbReference>
<feature type="domain" description="EGF-like" evidence="25">
    <location>
        <begin position="332"/>
        <end position="388"/>
    </location>
</feature>
<feature type="domain" description="EGF-like" evidence="25">
    <location>
        <begin position="390"/>
        <end position="432"/>
    </location>
</feature>
<dbReference type="InterPro" id="IPR018097">
    <property type="entry name" value="EGF_Ca-bd_CS"/>
</dbReference>
<keyword evidence="8" id="KW-0964">Secreted</keyword>
<dbReference type="GO" id="GO:0005911">
    <property type="term" value="C:cell-cell junction"/>
    <property type="evidence" value="ECO:0007669"/>
    <property type="project" value="UniProtKB-ARBA"/>
</dbReference>
<dbReference type="SMART" id="SM00282">
    <property type="entry name" value="LamG"/>
    <property type="match status" value="3"/>
</dbReference>
<dbReference type="PROSITE" id="PS50026">
    <property type="entry name" value="EGF_3"/>
    <property type="match status" value="18"/>
</dbReference>
<dbReference type="GO" id="GO:0060218">
    <property type="term" value="P:hematopoietic stem cell differentiation"/>
    <property type="evidence" value="ECO:0007669"/>
    <property type="project" value="UniProtKB-ARBA"/>
</dbReference>
<organism evidence="26 27">
    <name type="scientific">Pygocentrus nattereri</name>
    <name type="common">Red-bellied piranha</name>
    <dbReference type="NCBI Taxonomy" id="42514"/>
    <lineage>
        <taxon>Eukaryota</taxon>
        <taxon>Metazoa</taxon>
        <taxon>Chordata</taxon>
        <taxon>Craniata</taxon>
        <taxon>Vertebrata</taxon>
        <taxon>Euteleostomi</taxon>
        <taxon>Actinopterygii</taxon>
        <taxon>Neopterygii</taxon>
        <taxon>Teleostei</taxon>
        <taxon>Ostariophysi</taxon>
        <taxon>Characiformes</taxon>
        <taxon>Characoidei</taxon>
        <taxon>Pygocentrus</taxon>
    </lineage>
</organism>
<evidence type="ECO:0000256" key="19">
    <source>
        <dbReference type="ARBA" id="ARBA00023273"/>
    </source>
</evidence>
<dbReference type="PROSITE" id="PS01186">
    <property type="entry name" value="EGF_2"/>
    <property type="match status" value="10"/>
</dbReference>
<evidence type="ECO:0000313" key="27">
    <source>
        <dbReference type="Proteomes" id="UP001501920"/>
    </source>
</evidence>
<dbReference type="CDD" id="cd00110">
    <property type="entry name" value="LamG"/>
    <property type="match status" value="3"/>
</dbReference>
<feature type="domain" description="EGF-like" evidence="25">
    <location>
        <begin position="59"/>
        <end position="98"/>
    </location>
</feature>
<evidence type="ECO:0000256" key="23">
    <source>
        <dbReference type="SAM" id="SignalP"/>
    </source>
</evidence>
<keyword evidence="17 21" id="KW-1015">Disulfide bond</keyword>
<feature type="domain" description="Laminin G" evidence="24">
    <location>
        <begin position="474"/>
        <end position="651"/>
    </location>
</feature>
<dbReference type="FunFam" id="2.10.25.10:FF:000208">
    <property type="entry name" value="Crumbs 2, cell polarity complex component"/>
    <property type="match status" value="1"/>
</dbReference>
<feature type="domain" description="EGF-like" evidence="25">
    <location>
        <begin position="179"/>
        <end position="215"/>
    </location>
</feature>
<comment type="subcellular location">
    <subcellularLocation>
        <location evidence="1">Apical cell membrane</location>
        <topology evidence="1">Single-pass type I membrane protein</topology>
    </subcellularLocation>
    <subcellularLocation>
        <location evidence="2">Cell projection</location>
    </subcellularLocation>
    <subcellularLocation>
        <location evidence="3">Cytoplasm</location>
    </subcellularLocation>
    <subcellularLocation>
        <location evidence="4">Secreted</location>
    </subcellularLocation>
</comment>
<keyword evidence="16 22" id="KW-0472">Membrane</keyword>
<reference evidence="26 27" key="1">
    <citation type="submission" date="2020-10" db="EMBL/GenBank/DDBJ databases">
        <title>Pygocentrus nattereri (red-bellied piranha) genome, fPygNat1, primary haplotype.</title>
        <authorList>
            <person name="Myers G."/>
            <person name="Meyer A."/>
            <person name="Karagic N."/>
            <person name="Pippel M."/>
            <person name="Winkler S."/>
            <person name="Tracey A."/>
            <person name="Wood J."/>
            <person name="Formenti G."/>
            <person name="Howe K."/>
            <person name="Fedrigo O."/>
            <person name="Jarvis E.D."/>
        </authorList>
    </citation>
    <scope>NUCLEOTIDE SEQUENCE [LARGE SCALE GENOMIC DNA]</scope>
</reference>
<keyword evidence="10 22" id="KW-0812">Transmembrane</keyword>
<evidence type="ECO:0000256" key="3">
    <source>
        <dbReference type="ARBA" id="ARBA00004496"/>
    </source>
</evidence>
<evidence type="ECO:0000259" key="25">
    <source>
        <dbReference type="PROSITE" id="PS50026"/>
    </source>
</evidence>
<dbReference type="FunFam" id="2.10.25.10:FF:000123">
    <property type="entry name" value="Crumbs homolog 1 (Drosophila)"/>
    <property type="match status" value="1"/>
</dbReference>
<dbReference type="GO" id="GO:0016324">
    <property type="term" value="C:apical plasma membrane"/>
    <property type="evidence" value="ECO:0007669"/>
    <property type="project" value="UniProtKB-SubCell"/>
</dbReference>
<feature type="disulfide bond" evidence="21">
    <location>
        <begin position="1138"/>
        <end position="1147"/>
    </location>
</feature>
<dbReference type="FunFam" id="2.60.120.200:FF:000081">
    <property type="entry name" value="Crumbs 1, cell polarity complex component"/>
    <property type="match status" value="1"/>
</dbReference>
<keyword evidence="15 22" id="KW-1133">Transmembrane helix</keyword>
<evidence type="ECO:0000256" key="16">
    <source>
        <dbReference type="ARBA" id="ARBA00023136"/>
    </source>
</evidence>
<dbReference type="Pfam" id="PF12661">
    <property type="entry name" value="hEGF"/>
    <property type="match status" value="3"/>
</dbReference>
<evidence type="ECO:0000256" key="12">
    <source>
        <dbReference type="ARBA" id="ARBA00022737"/>
    </source>
</evidence>
<gene>
    <name evidence="26" type="primary">CRB1</name>
</gene>
<evidence type="ECO:0000256" key="6">
    <source>
        <dbReference type="ARBA" id="ARBA00022475"/>
    </source>
</evidence>
<feature type="domain" description="EGF-like" evidence="25">
    <location>
        <begin position="19"/>
        <end position="58"/>
    </location>
</feature>
<dbReference type="PANTHER" id="PTHR12916">
    <property type="entry name" value="CYTOCHROME C OXIDASE POLYPEPTIDE VIC-2"/>
    <property type="match status" value="1"/>
</dbReference>
<feature type="domain" description="Laminin G" evidence="24">
    <location>
        <begin position="695"/>
        <end position="868"/>
    </location>
</feature>
<dbReference type="InterPro" id="IPR001881">
    <property type="entry name" value="EGF-like_Ca-bd_dom"/>
</dbReference>
<evidence type="ECO:0000256" key="7">
    <source>
        <dbReference type="ARBA" id="ARBA00022490"/>
    </source>
</evidence>
<feature type="disulfide bond" evidence="21">
    <location>
        <begin position="129"/>
        <end position="138"/>
    </location>
</feature>
<feature type="domain" description="EGF-like" evidence="25">
    <location>
        <begin position="294"/>
        <end position="330"/>
    </location>
</feature>
<dbReference type="GO" id="GO:0032991">
    <property type="term" value="C:protein-containing complex"/>
    <property type="evidence" value="ECO:0007669"/>
    <property type="project" value="UniProtKB-ARBA"/>
</dbReference>
<feature type="disulfide bond" evidence="21">
    <location>
        <begin position="1154"/>
        <end position="1164"/>
    </location>
</feature>
<keyword evidence="27" id="KW-1185">Reference proteome</keyword>
<dbReference type="FunFam" id="2.60.120.200:FF:000055">
    <property type="entry name" value="Crumbs cell polarity complex component 1"/>
    <property type="match status" value="1"/>
</dbReference>
<feature type="domain" description="Laminin G" evidence="24">
    <location>
        <begin position="932"/>
        <end position="1110"/>
    </location>
</feature>
<dbReference type="GO" id="GO:0005737">
    <property type="term" value="C:cytoplasm"/>
    <property type="evidence" value="ECO:0007669"/>
    <property type="project" value="UniProtKB-SubCell"/>
</dbReference>
<feature type="disulfide bond" evidence="21">
    <location>
        <begin position="1175"/>
        <end position="1184"/>
    </location>
</feature>
<protein>
    <recommendedName>
        <fullName evidence="28">Crumbs cell polarity complex component 1</fullName>
    </recommendedName>
</protein>
<dbReference type="PROSITE" id="PS01187">
    <property type="entry name" value="EGF_CA"/>
    <property type="match status" value="3"/>
</dbReference>
<keyword evidence="18" id="KW-0325">Glycoprotein</keyword>
<feature type="disulfide bond" evidence="21">
    <location>
        <begin position="679"/>
        <end position="688"/>
    </location>
</feature>
<dbReference type="PROSITE" id="PS00010">
    <property type="entry name" value="ASX_HYDROXYL"/>
    <property type="match status" value="8"/>
</dbReference>
<evidence type="ECO:0000256" key="10">
    <source>
        <dbReference type="ARBA" id="ARBA00022692"/>
    </source>
</evidence>
<feature type="domain" description="EGF-like" evidence="25">
    <location>
        <begin position="1243"/>
        <end position="1281"/>
    </location>
</feature>
<dbReference type="SMART" id="SM00179">
    <property type="entry name" value="EGF_CA"/>
    <property type="match status" value="15"/>
</dbReference>
<feature type="domain" description="EGF-like" evidence="25">
    <location>
        <begin position="141"/>
        <end position="177"/>
    </location>
</feature>
<feature type="domain" description="EGF-like" evidence="25">
    <location>
        <begin position="217"/>
        <end position="253"/>
    </location>
</feature>
<feature type="disulfide bond" evidence="21">
    <location>
        <begin position="464"/>
        <end position="473"/>
    </location>
</feature>
<feature type="domain" description="EGF-like" evidence="25">
    <location>
        <begin position="255"/>
        <end position="292"/>
    </location>
</feature>
<dbReference type="Gene3D" id="2.60.120.200">
    <property type="match status" value="3"/>
</dbReference>
<dbReference type="Pfam" id="PF00008">
    <property type="entry name" value="EGF"/>
    <property type="match status" value="10"/>
</dbReference>
<feature type="domain" description="EGF-like" evidence="25">
    <location>
        <begin position="100"/>
        <end position="139"/>
    </location>
</feature>
<dbReference type="FunFam" id="2.10.25.10:FF:000039">
    <property type="entry name" value="Crumbs cell polarity complex component 1"/>
    <property type="match status" value="1"/>
</dbReference>
<dbReference type="FunFam" id="2.10.25.10:FF:000080">
    <property type="entry name" value="Neurogenic locus notch 1"/>
    <property type="match status" value="1"/>
</dbReference>
<comment type="similarity">
    <text evidence="20">Belongs to the Crumbs protein family.</text>
</comment>
<dbReference type="SUPFAM" id="SSF57196">
    <property type="entry name" value="EGF/Laminin"/>
    <property type="match status" value="13"/>
</dbReference>
<dbReference type="GO" id="GO:0051240">
    <property type="term" value="P:positive regulation of multicellular organismal process"/>
    <property type="evidence" value="ECO:0007669"/>
    <property type="project" value="UniProtKB-ARBA"/>
</dbReference>
<evidence type="ECO:0000256" key="15">
    <source>
        <dbReference type="ARBA" id="ARBA00022989"/>
    </source>
</evidence>
<feature type="disulfide bond" evidence="21">
    <location>
        <begin position="320"/>
        <end position="329"/>
    </location>
</feature>
<dbReference type="InterPro" id="IPR013320">
    <property type="entry name" value="ConA-like_dom_sf"/>
</dbReference>
<feature type="transmembrane region" description="Helical" evidence="22">
    <location>
        <begin position="1331"/>
        <end position="1357"/>
    </location>
</feature>
<feature type="domain" description="EGF-like" evidence="25">
    <location>
        <begin position="1283"/>
        <end position="1319"/>
    </location>
</feature>
<evidence type="ECO:0000313" key="26">
    <source>
        <dbReference type="Ensembl" id="ENSPNAP00000077037.1"/>
    </source>
</evidence>
<keyword evidence="5" id="KW-0217">Developmental protein</keyword>
<feature type="disulfide bond" evidence="21">
    <location>
        <begin position="1271"/>
        <end position="1280"/>
    </location>
</feature>
<keyword evidence="13" id="KW-0221">Differentiation</keyword>
<dbReference type="GO" id="GO:0007163">
    <property type="term" value="P:establishment or maintenance of cell polarity"/>
    <property type="evidence" value="ECO:0007669"/>
    <property type="project" value="UniProtKB-ARBA"/>
</dbReference>
<evidence type="ECO:0000256" key="11">
    <source>
        <dbReference type="ARBA" id="ARBA00022729"/>
    </source>
</evidence>
<feature type="disulfide bond" evidence="21">
    <location>
        <begin position="1213"/>
        <end position="1222"/>
    </location>
</feature>
<dbReference type="GO" id="GO:0007417">
    <property type="term" value="P:central nervous system development"/>
    <property type="evidence" value="ECO:0007669"/>
    <property type="project" value="UniProtKB-ARBA"/>
</dbReference>
<evidence type="ECO:0000256" key="18">
    <source>
        <dbReference type="ARBA" id="ARBA00023180"/>
    </source>
</evidence>
<feature type="disulfide bond" evidence="21">
    <location>
        <begin position="243"/>
        <end position="252"/>
    </location>
</feature>
<keyword evidence="6" id="KW-1003">Cell membrane</keyword>
<keyword evidence="9 21" id="KW-0245">EGF-like domain</keyword>
<dbReference type="InterPro" id="IPR001791">
    <property type="entry name" value="Laminin_G"/>
</dbReference>
<feature type="domain" description="EGF-like" evidence="25">
    <location>
        <begin position="1112"/>
        <end position="1148"/>
    </location>
</feature>
<dbReference type="FunFam" id="2.10.25.10:FF:000348">
    <property type="entry name" value="Crumbs 1, cell polarity complex component"/>
    <property type="match status" value="1"/>
</dbReference>
<keyword evidence="19" id="KW-0966">Cell projection</keyword>